<organism evidence="2 3">
    <name type="scientific">Puccinia striiformis</name>
    <dbReference type="NCBI Taxonomy" id="27350"/>
    <lineage>
        <taxon>Eukaryota</taxon>
        <taxon>Fungi</taxon>
        <taxon>Dikarya</taxon>
        <taxon>Basidiomycota</taxon>
        <taxon>Pucciniomycotina</taxon>
        <taxon>Pucciniomycetes</taxon>
        <taxon>Pucciniales</taxon>
        <taxon>Pucciniaceae</taxon>
        <taxon>Puccinia</taxon>
    </lineage>
</organism>
<dbReference type="VEuPathDB" id="FungiDB:PSTT_12553"/>
<evidence type="ECO:0000256" key="1">
    <source>
        <dbReference type="SAM" id="MobiDB-lite"/>
    </source>
</evidence>
<accession>A0A2S4UVS0</accession>
<dbReference type="VEuPathDB" id="FungiDB:PSHT_10978"/>
<sequence>MIRSRTVSVVLGFALKLKNNKIHHHPTSSSTVPKFEEECQPGNEEYIATWYFAFQALSTYRSSKKGEYPGMLKGEEADFEILSSTVRKKLSDNEWEKQRDKLPEKSKKVRSSGSELPHIASLVGS</sequence>
<keyword evidence="3" id="KW-1185">Reference proteome</keyword>
<dbReference type="OrthoDB" id="1708823at2759"/>
<gene>
    <name evidence="2" type="ORF">PSTT_12553</name>
</gene>
<protein>
    <submittedName>
        <fullName evidence="2">Uncharacterized protein</fullName>
    </submittedName>
</protein>
<feature type="region of interest" description="Disordered" evidence="1">
    <location>
        <begin position="93"/>
        <end position="125"/>
    </location>
</feature>
<dbReference type="EMBL" id="PKSL01000161">
    <property type="protein sequence ID" value="POW01321.1"/>
    <property type="molecule type" value="Genomic_DNA"/>
</dbReference>
<dbReference type="Proteomes" id="UP000239156">
    <property type="component" value="Unassembled WGS sequence"/>
</dbReference>
<comment type="caution">
    <text evidence="2">The sequence shown here is derived from an EMBL/GenBank/DDBJ whole genome shotgun (WGS) entry which is preliminary data.</text>
</comment>
<name>A0A2S4UVS0_9BASI</name>
<dbReference type="Gene3D" id="3.40.50.12550">
    <property type="entry name" value="Ubiquitin-activating enzyme E1, inactive adenylation domain, subdomain 2"/>
    <property type="match status" value="1"/>
</dbReference>
<evidence type="ECO:0000313" key="3">
    <source>
        <dbReference type="Proteomes" id="UP000239156"/>
    </source>
</evidence>
<evidence type="ECO:0000313" key="2">
    <source>
        <dbReference type="EMBL" id="POW01321.1"/>
    </source>
</evidence>
<reference evidence="2" key="1">
    <citation type="submission" date="2017-12" db="EMBL/GenBank/DDBJ databases">
        <title>Gene loss provides genomic basis for host adaptation in cereal stripe rust fungi.</title>
        <authorList>
            <person name="Xia C."/>
        </authorList>
    </citation>
    <scope>NUCLEOTIDE SEQUENCE [LARGE SCALE GENOMIC DNA]</scope>
    <source>
        <strain evidence="2">93-210</strain>
    </source>
</reference>
<proteinExistence type="predicted"/>
<feature type="compositionally biased region" description="Basic and acidic residues" evidence="1">
    <location>
        <begin position="93"/>
        <end position="106"/>
    </location>
</feature>